<keyword evidence="5" id="KW-1185">Reference proteome</keyword>
<proteinExistence type="inferred from homology"/>
<evidence type="ECO:0000259" key="3">
    <source>
        <dbReference type="Pfam" id="PF13458"/>
    </source>
</evidence>
<evidence type="ECO:0000313" key="4">
    <source>
        <dbReference type="EMBL" id="PAP94240.1"/>
    </source>
</evidence>
<dbReference type="RefSeq" id="WP_095519742.1">
    <property type="nucleotide sequence ID" value="NZ_NPKH01000023.1"/>
</dbReference>
<dbReference type="SUPFAM" id="SSF53822">
    <property type="entry name" value="Periplasmic binding protein-like I"/>
    <property type="match status" value="1"/>
</dbReference>
<sequence>MSEAIRIAIGAPLSGNAAALGAEMKQAIELAVEEQNADGGIAGFPIMVEGADDQGKVETGRQVADDFCNRPDLLGVVGHYNSNVTIAAAEIYAAHDLPMITPIASDTALTERSLPNVFRFTNRDDQTGAAISRHLYDTMGKRRAVLVETETIYGHSIGIAFSRAFLSLGGRIAERRTVREGSRDFDPLVASLRADFDLLFYGGSFEGAFILRAMRRAGLHQLFASGDGCWDAVNFLEPAGETATLGEGVLVLSATPEVGRFAGSSDFAARYATLFGPIGNYAVNCYDSVRVLIAAIRDAITETKGNPSRRDVLTAMRKLRFKGIAYSDPVQWDEKGDNLAVVTALNVVENGRFRQVAEIPRTQGGLIDAASRRPRQFLSR</sequence>
<comment type="caution">
    <text evidence="4">The sequence shown here is derived from an EMBL/GenBank/DDBJ whole genome shotgun (WGS) entry which is preliminary data.</text>
</comment>
<accession>A0A271KEX6</accession>
<evidence type="ECO:0000256" key="2">
    <source>
        <dbReference type="ARBA" id="ARBA00022729"/>
    </source>
</evidence>
<reference evidence="4 5" key="1">
    <citation type="submission" date="2017-08" db="EMBL/GenBank/DDBJ databases">
        <title>Mesorhizobium wenxinae sp. nov., a novel rhizobial species isolated from root nodules of chickpea (Cicer arietinum L.).</title>
        <authorList>
            <person name="Zhang J."/>
        </authorList>
    </citation>
    <scope>NUCLEOTIDE SEQUENCE [LARGE SCALE GENOMIC DNA]</scope>
    <source>
        <strain evidence="5">WYCCWR 10019</strain>
    </source>
</reference>
<gene>
    <name evidence="4" type="ORF">CIT31_18155</name>
</gene>
<name>A0A271KEX6_9HYPH</name>
<dbReference type="CDD" id="cd06342">
    <property type="entry name" value="PBP1_ABC_LIVBP-like"/>
    <property type="match status" value="1"/>
</dbReference>
<evidence type="ECO:0000256" key="1">
    <source>
        <dbReference type="ARBA" id="ARBA00010062"/>
    </source>
</evidence>
<dbReference type="Pfam" id="PF13458">
    <property type="entry name" value="Peripla_BP_6"/>
    <property type="match status" value="1"/>
</dbReference>
<protein>
    <recommendedName>
        <fullName evidence="3">Leucine-binding protein domain-containing protein</fullName>
    </recommendedName>
</protein>
<comment type="similarity">
    <text evidence="1">Belongs to the leucine-binding protein family.</text>
</comment>
<organism evidence="4 5">
    <name type="scientific">Mesorhizobium wenxiniae</name>
    <dbReference type="NCBI Taxonomy" id="2014805"/>
    <lineage>
        <taxon>Bacteria</taxon>
        <taxon>Pseudomonadati</taxon>
        <taxon>Pseudomonadota</taxon>
        <taxon>Alphaproteobacteria</taxon>
        <taxon>Hyphomicrobiales</taxon>
        <taxon>Phyllobacteriaceae</taxon>
        <taxon>Mesorhizobium</taxon>
    </lineage>
</organism>
<dbReference type="OrthoDB" id="8094720at2"/>
<dbReference type="PANTHER" id="PTHR47151">
    <property type="entry name" value="LEU/ILE/VAL-BINDING ABC TRANSPORTER SUBUNIT"/>
    <property type="match status" value="1"/>
</dbReference>
<dbReference type="Gene3D" id="3.40.50.2300">
    <property type="match status" value="2"/>
</dbReference>
<feature type="domain" description="Leucine-binding protein" evidence="3">
    <location>
        <begin position="5"/>
        <end position="333"/>
    </location>
</feature>
<dbReference type="PANTHER" id="PTHR47151:SF2">
    <property type="entry name" value="AMINO ACID BINDING PROTEIN"/>
    <property type="match status" value="1"/>
</dbReference>
<dbReference type="AlphaFoldDB" id="A0A271KEX6"/>
<dbReference type="InterPro" id="IPR028081">
    <property type="entry name" value="Leu-bd"/>
</dbReference>
<evidence type="ECO:0000313" key="5">
    <source>
        <dbReference type="Proteomes" id="UP000215931"/>
    </source>
</evidence>
<dbReference type="InterPro" id="IPR028082">
    <property type="entry name" value="Peripla_BP_I"/>
</dbReference>
<keyword evidence="2" id="KW-0732">Signal</keyword>
<dbReference type="Proteomes" id="UP000215931">
    <property type="component" value="Unassembled WGS sequence"/>
</dbReference>
<dbReference type="EMBL" id="NPKH01000023">
    <property type="protein sequence ID" value="PAP94240.1"/>
    <property type="molecule type" value="Genomic_DNA"/>
</dbReference>